<accession>A0A8S5S129</accession>
<dbReference type="EMBL" id="BK032511">
    <property type="protein sequence ID" value="DAF44423.1"/>
    <property type="molecule type" value="Genomic_DNA"/>
</dbReference>
<proteinExistence type="predicted"/>
<protein>
    <submittedName>
        <fullName evidence="1">Uncharacterized protein</fullName>
    </submittedName>
</protein>
<name>A0A8S5S129_9CAUD</name>
<evidence type="ECO:0000313" key="1">
    <source>
        <dbReference type="EMBL" id="DAF44423.1"/>
    </source>
</evidence>
<organism evidence="1">
    <name type="scientific">Podoviridae sp. ct8Lf7</name>
    <dbReference type="NCBI Taxonomy" id="2827723"/>
    <lineage>
        <taxon>Viruses</taxon>
        <taxon>Duplodnaviria</taxon>
        <taxon>Heunggongvirae</taxon>
        <taxon>Uroviricota</taxon>
        <taxon>Caudoviricetes</taxon>
    </lineage>
</organism>
<reference evidence="1" key="1">
    <citation type="journal article" date="2021" name="Proc. Natl. Acad. Sci. U.S.A.">
        <title>A Catalog of Tens of Thousands of Viruses from Human Metagenomes Reveals Hidden Associations with Chronic Diseases.</title>
        <authorList>
            <person name="Tisza M.J."/>
            <person name="Buck C.B."/>
        </authorList>
    </citation>
    <scope>NUCLEOTIDE SEQUENCE</scope>
    <source>
        <strain evidence="1">Ct8Lf7</strain>
    </source>
</reference>
<sequence>MGKLVFEVGDDGSEEFIWRSSKNGDYVTLNNTMLKSVLNVQAPMFIGKL</sequence>